<dbReference type="GO" id="GO:0005737">
    <property type="term" value="C:cytoplasm"/>
    <property type="evidence" value="ECO:0007669"/>
    <property type="project" value="UniProtKB-SubCell"/>
</dbReference>
<dbReference type="InterPro" id="IPR013785">
    <property type="entry name" value="Aldolase_TIM"/>
</dbReference>
<proteinExistence type="inferred from homology"/>
<dbReference type="PANTHER" id="PTHR12128:SF66">
    <property type="entry name" value="4-HYDROXY-2-OXOGLUTARATE ALDOLASE, MITOCHONDRIAL"/>
    <property type="match status" value="1"/>
</dbReference>
<comment type="subunit">
    <text evidence="12">Homotetramer; dimer of dimers.</text>
</comment>
<keyword evidence="10 12" id="KW-0704">Schiff base</keyword>
<evidence type="ECO:0000256" key="1">
    <source>
        <dbReference type="ARBA" id="ARBA00003294"/>
    </source>
</evidence>
<comment type="caution">
    <text evidence="12">Lacks conserved residue(s) required for the propagation of feature annotation.</text>
</comment>
<dbReference type="UniPathway" id="UPA00034">
    <property type="reaction ID" value="UER00017"/>
</dbReference>
<evidence type="ECO:0000256" key="12">
    <source>
        <dbReference type="HAMAP-Rule" id="MF_00418"/>
    </source>
</evidence>
<dbReference type="PIRSF" id="PIRSF001365">
    <property type="entry name" value="DHDPS"/>
    <property type="match status" value="1"/>
</dbReference>
<evidence type="ECO:0000256" key="2">
    <source>
        <dbReference type="ARBA" id="ARBA00005120"/>
    </source>
</evidence>
<dbReference type="OrthoDB" id="9771791at2"/>
<dbReference type="PANTHER" id="PTHR12128">
    <property type="entry name" value="DIHYDRODIPICOLINATE SYNTHASE"/>
    <property type="match status" value="1"/>
</dbReference>
<dbReference type="EMBL" id="OBDZ01000012">
    <property type="protein sequence ID" value="SNY29070.1"/>
    <property type="molecule type" value="Genomic_DNA"/>
</dbReference>
<evidence type="ECO:0000256" key="4">
    <source>
        <dbReference type="ARBA" id="ARBA00012086"/>
    </source>
</evidence>
<evidence type="ECO:0000256" key="10">
    <source>
        <dbReference type="ARBA" id="ARBA00023270"/>
    </source>
</evidence>
<evidence type="ECO:0000256" key="6">
    <source>
        <dbReference type="ARBA" id="ARBA00022605"/>
    </source>
</evidence>
<feature type="site" description="Part of a proton relay during catalysis" evidence="12">
    <location>
        <position position="47"/>
    </location>
</feature>
<dbReference type="EC" id="4.3.3.7" evidence="4 12"/>
<comment type="catalytic activity">
    <reaction evidence="11 12">
        <text>L-aspartate 4-semialdehyde + pyruvate = (2S,4S)-4-hydroxy-2,3,4,5-tetrahydrodipicolinate + H2O + H(+)</text>
        <dbReference type="Rhea" id="RHEA:34171"/>
        <dbReference type="ChEBI" id="CHEBI:15361"/>
        <dbReference type="ChEBI" id="CHEBI:15377"/>
        <dbReference type="ChEBI" id="CHEBI:15378"/>
        <dbReference type="ChEBI" id="CHEBI:67139"/>
        <dbReference type="ChEBI" id="CHEBI:537519"/>
        <dbReference type="EC" id="4.3.3.7"/>
    </reaction>
</comment>
<evidence type="ECO:0000256" key="11">
    <source>
        <dbReference type="ARBA" id="ARBA00047836"/>
    </source>
</evidence>
<sequence>MDFEIKGIIPAMVTPMDKEGNLNKAALRKLTNHLIDGGVHGLFPVGSTGEYYGLTLDQKREALEIVIEEANGRLPIYAATGMITTKETIQVTQMAEDAGADAVSVLTPMFIRPSENELYNHYKAVAESVDIPVLLYNNPARTGVNVSADLMEKLSQIDNIAGIKDTSGNMTLTGEFIRRTPDDFTVLAGSDTLILSTLVYGGKGAISSTSNIAPELIVRIYEEYIQGNIEEARKAQFELAPLRLAFSLGTFPVIMKEGLKLMGIDAGDTLSPVESIGEEERAKLKGILDNLGLI</sequence>
<feature type="binding site" evidence="12 15">
    <location>
        <position position="206"/>
    </location>
    <ligand>
        <name>pyruvate</name>
        <dbReference type="ChEBI" id="CHEBI:15361"/>
    </ligand>
</feature>
<feature type="binding site" evidence="12 15">
    <location>
        <position position="48"/>
    </location>
    <ligand>
        <name>pyruvate</name>
        <dbReference type="ChEBI" id="CHEBI:15361"/>
    </ligand>
</feature>
<evidence type="ECO:0000256" key="14">
    <source>
        <dbReference type="PIRSR" id="PIRSR001365-1"/>
    </source>
</evidence>
<keyword evidence="8 12" id="KW-0457">Lysine biosynthesis</keyword>
<evidence type="ECO:0000256" key="8">
    <source>
        <dbReference type="ARBA" id="ARBA00023154"/>
    </source>
</evidence>
<dbReference type="NCBIfam" id="TIGR00674">
    <property type="entry name" value="dapA"/>
    <property type="match status" value="1"/>
</dbReference>
<comment type="caution">
    <text evidence="12">Was originally thought to be a dihydrodipicolinate synthase (DHDPS), catalyzing the condensation of (S)-aspartate-beta-semialdehyde [(S)-ASA] and pyruvate to dihydrodipicolinate (DHDP). However, it was shown in E.coli that the product of the enzymatic reaction is not dihydrodipicolinate but in fact (4S)-4-hydroxy-2,3,4,5-tetrahydro-(2S)-dipicolinic acid (HTPA), and that the consecutive dehydration reaction leading to DHDP is not spontaneous but catalyzed by DapB.</text>
</comment>
<reference evidence="17" key="1">
    <citation type="submission" date="2017-09" db="EMBL/GenBank/DDBJ databases">
        <authorList>
            <person name="Varghese N."/>
            <person name="Submissions S."/>
        </authorList>
    </citation>
    <scope>NUCLEOTIDE SEQUENCE [LARGE SCALE GENOMIC DNA]</scope>
    <source>
        <strain evidence="17">MSL47</strain>
    </source>
</reference>
<keyword evidence="5 12" id="KW-0963">Cytoplasm</keyword>
<gene>
    <name evidence="12" type="primary">dapA</name>
    <name evidence="16" type="ORF">SAMN06265827_112104</name>
</gene>
<dbReference type="Proteomes" id="UP000219573">
    <property type="component" value="Unassembled WGS sequence"/>
</dbReference>
<dbReference type="InterPro" id="IPR002220">
    <property type="entry name" value="DapA-like"/>
</dbReference>
<dbReference type="GO" id="GO:0009089">
    <property type="term" value="P:lysine biosynthetic process via diaminopimelate"/>
    <property type="evidence" value="ECO:0007669"/>
    <property type="project" value="UniProtKB-UniRule"/>
</dbReference>
<evidence type="ECO:0000313" key="16">
    <source>
        <dbReference type="EMBL" id="SNY29070.1"/>
    </source>
</evidence>
<feature type="active site" description="Proton donor/acceptor" evidence="12 14">
    <location>
        <position position="136"/>
    </location>
</feature>
<evidence type="ECO:0000256" key="13">
    <source>
        <dbReference type="PIRNR" id="PIRNR001365"/>
    </source>
</evidence>
<dbReference type="Pfam" id="PF00701">
    <property type="entry name" value="DHDPS"/>
    <property type="match status" value="1"/>
</dbReference>
<dbReference type="PRINTS" id="PR00146">
    <property type="entry name" value="DHPICSNTHASE"/>
</dbReference>
<keyword evidence="7 12" id="KW-0220">Diaminopimelate biosynthesis</keyword>
<dbReference type="RefSeq" id="WP_097017886.1">
    <property type="nucleotide sequence ID" value="NZ_OBDZ01000012.1"/>
</dbReference>
<dbReference type="GO" id="GO:0008840">
    <property type="term" value="F:4-hydroxy-tetrahydrodipicolinate synthase activity"/>
    <property type="evidence" value="ECO:0007669"/>
    <property type="project" value="UniProtKB-UniRule"/>
</dbReference>
<evidence type="ECO:0000256" key="7">
    <source>
        <dbReference type="ARBA" id="ARBA00022915"/>
    </source>
</evidence>
<evidence type="ECO:0000256" key="15">
    <source>
        <dbReference type="PIRSR" id="PIRSR001365-2"/>
    </source>
</evidence>
<accession>A0A285GZK9</accession>
<dbReference type="Gene3D" id="3.20.20.70">
    <property type="entry name" value="Aldolase class I"/>
    <property type="match status" value="1"/>
</dbReference>
<organism evidence="16 17">
    <name type="scientific">Orenia metallireducens</name>
    <dbReference type="NCBI Taxonomy" id="1413210"/>
    <lineage>
        <taxon>Bacteria</taxon>
        <taxon>Bacillati</taxon>
        <taxon>Bacillota</taxon>
        <taxon>Clostridia</taxon>
        <taxon>Halanaerobiales</taxon>
        <taxon>Halobacteroidaceae</taxon>
        <taxon>Orenia</taxon>
    </lineage>
</organism>
<dbReference type="InterPro" id="IPR020625">
    <property type="entry name" value="Schiff_base-form_aldolases_AS"/>
</dbReference>
<dbReference type="SMART" id="SM01130">
    <property type="entry name" value="DHDPS"/>
    <property type="match status" value="1"/>
</dbReference>
<dbReference type="SUPFAM" id="SSF51569">
    <property type="entry name" value="Aldolase"/>
    <property type="match status" value="1"/>
</dbReference>
<comment type="similarity">
    <text evidence="3 12 13">Belongs to the DapA family.</text>
</comment>
<keyword evidence="17" id="KW-1185">Reference proteome</keyword>
<comment type="function">
    <text evidence="1 12">Catalyzes the condensation of (S)-aspartate-beta-semialdehyde [(S)-ASA] and pyruvate to 4-hydroxy-tetrahydrodipicolinate (HTPA).</text>
</comment>
<evidence type="ECO:0000256" key="5">
    <source>
        <dbReference type="ARBA" id="ARBA00022490"/>
    </source>
</evidence>
<keyword evidence="9 12" id="KW-0456">Lyase</keyword>
<evidence type="ECO:0000256" key="9">
    <source>
        <dbReference type="ARBA" id="ARBA00023239"/>
    </source>
</evidence>
<dbReference type="InterPro" id="IPR005263">
    <property type="entry name" value="DapA"/>
</dbReference>
<dbReference type="AlphaFoldDB" id="A0A285GZK9"/>
<dbReference type="PROSITE" id="PS00666">
    <property type="entry name" value="DHDPS_2"/>
    <property type="match status" value="1"/>
</dbReference>
<dbReference type="CDD" id="cd00408">
    <property type="entry name" value="DHDPS-like"/>
    <property type="match status" value="1"/>
</dbReference>
<feature type="active site" description="Schiff-base intermediate with substrate" evidence="12 14">
    <location>
        <position position="164"/>
    </location>
</feature>
<dbReference type="HAMAP" id="MF_00418">
    <property type="entry name" value="DapA"/>
    <property type="match status" value="1"/>
</dbReference>
<evidence type="ECO:0000313" key="17">
    <source>
        <dbReference type="Proteomes" id="UP000219573"/>
    </source>
</evidence>
<evidence type="ECO:0000256" key="3">
    <source>
        <dbReference type="ARBA" id="ARBA00007592"/>
    </source>
</evidence>
<dbReference type="GO" id="GO:0019877">
    <property type="term" value="P:diaminopimelate biosynthetic process"/>
    <property type="evidence" value="ECO:0007669"/>
    <property type="project" value="UniProtKB-UniRule"/>
</dbReference>
<comment type="subcellular location">
    <subcellularLocation>
        <location evidence="12">Cytoplasm</location>
    </subcellularLocation>
</comment>
<protein>
    <recommendedName>
        <fullName evidence="4 12">4-hydroxy-tetrahydrodipicolinate synthase</fullName>
        <shortName evidence="12">HTPA synthase</shortName>
        <ecNumber evidence="4 12">4.3.3.7</ecNumber>
    </recommendedName>
</protein>
<comment type="pathway">
    <text evidence="2 12">Amino-acid biosynthesis; L-lysine biosynthesis via DAP pathway; (S)-tetrahydrodipicolinate from L-aspartate: step 3/4.</text>
</comment>
<keyword evidence="6 12" id="KW-0028">Amino-acid biosynthesis</keyword>
<name>A0A285GZK9_9FIRM</name>